<name>A0A927HYL7_9HYPH</name>
<evidence type="ECO:0000313" key="1">
    <source>
        <dbReference type="EMBL" id="MBD3845354.1"/>
    </source>
</evidence>
<dbReference type="AlphaFoldDB" id="A0A927HYL7"/>
<gene>
    <name evidence="1" type="ORF">IED13_06580</name>
</gene>
<dbReference type="Proteomes" id="UP000619295">
    <property type="component" value="Unassembled WGS sequence"/>
</dbReference>
<sequence length="139" mass="14999">MPIPGLTILAATFLCGLLGGCVTSGGTTASEEGAERVAAGKPTFLRQTYMTMDEHCRPVKRPTGVLTEPPVHGKVRMATKNAKAEYGPGDHQHCDGKLGPSLAFEYTGRPGYRGPDGFGVRVRYNDGEIRQARFKVEVY</sequence>
<dbReference type="RefSeq" id="WP_191123726.1">
    <property type="nucleotide sequence ID" value="NZ_JACXWY010000003.1"/>
</dbReference>
<reference evidence="1" key="1">
    <citation type="submission" date="2020-09" db="EMBL/GenBank/DDBJ databases">
        <title>Bosea spartocytisi sp. nov. a root nodule endophyte of Spartocytisus supranubius in the high mountain ecosystem fo the Teide National Park (Canary Islands, Spain).</title>
        <authorList>
            <person name="Pulido-Suarez L."/>
            <person name="Peix A."/>
            <person name="Igual J.M."/>
            <person name="Socas-Perez N."/>
            <person name="Velazquez E."/>
            <person name="Flores-Felix J.D."/>
            <person name="Leon-Barrios M."/>
        </authorList>
    </citation>
    <scope>NUCLEOTIDE SEQUENCE</scope>
    <source>
        <strain evidence="1">SSUT16</strain>
    </source>
</reference>
<proteinExistence type="predicted"/>
<comment type="caution">
    <text evidence="1">The sequence shown here is derived from an EMBL/GenBank/DDBJ whole genome shotgun (WGS) entry which is preliminary data.</text>
</comment>
<organism evidence="1 2">
    <name type="scientific">Bosea spartocytisi</name>
    <dbReference type="NCBI Taxonomy" id="2773451"/>
    <lineage>
        <taxon>Bacteria</taxon>
        <taxon>Pseudomonadati</taxon>
        <taxon>Pseudomonadota</taxon>
        <taxon>Alphaproteobacteria</taxon>
        <taxon>Hyphomicrobiales</taxon>
        <taxon>Boseaceae</taxon>
        <taxon>Bosea</taxon>
    </lineage>
</organism>
<keyword evidence="2" id="KW-1185">Reference proteome</keyword>
<accession>A0A927HYL7</accession>
<evidence type="ECO:0000313" key="2">
    <source>
        <dbReference type="Proteomes" id="UP000619295"/>
    </source>
</evidence>
<dbReference type="EMBL" id="JACXWY010000003">
    <property type="protein sequence ID" value="MBD3845354.1"/>
    <property type="molecule type" value="Genomic_DNA"/>
</dbReference>
<protein>
    <submittedName>
        <fullName evidence="1">Uncharacterized protein</fullName>
    </submittedName>
</protein>